<comment type="subcellular location">
    <subcellularLocation>
        <location evidence="1">Chromosome</location>
        <location evidence="1">Centromere</location>
    </subcellularLocation>
</comment>
<keyword evidence="8" id="KW-0137">Centromere</keyword>
<comment type="similarity">
    <text evidence="2">Belongs to the shugoshin family.</text>
</comment>
<evidence type="ECO:0000256" key="3">
    <source>
        <dbReference type="ARBA" id="ARBA00022454"/>
    </source>
</evidence>
<keyword evidence="13" id="KW-1185">Reference proteome</keyword>
<feature type="domain" description="Shugoshin C-terminal" evidence="11">
    <location>
        <begin position="555"/>
        <end position="576"/>
    </location>
</feature>
<name>A0A8C4T7Z0_ERPCA</name>
<dbReference type="Proteomes" id="UP000694620">
    <property type="component" value="Chromosome 13"/>
</dbReference>
<dbReference type="GO" id="GO:0045132">
    <property type="term" value="P:meiotic chromosome segregation"/>
    <property type="evidence" value="ECO:0007669"/>
    <property type="project" value="InterPro"/>
</dbReference>
<dbReference type="InterPro" id="IPR038889">
    <property type="entry name" value="Shugoshin1/2"/>
</dbReference>
<dbReference type="PANTHER" id="PTHR21577:SF3">
    <property type="entry name" value="SHUGOSHIN 1-RELATED"/>
    <property type="match status" value="1"/>
</dbReference>
<keyword evidence="3" id="KW-0158">Chromosome</keyword>
<feature type="coiled-coil region" evidence="9">
    <location>
        <begin position="56"/>
        <end position="90"/>
    </location>
</feature>
<evidence type="ECO:0000256" key="7">
    <source>
        <dbReference type="ARBA" id="ARBA00023306"/>
    </source>
</evidence>
<feature type="region of interest" description="Disordered" evidence="10">
    <location>
        <begin position="251"/>
        <end position="325"/>
    </location>
</feature>
<feature type="compositionally biased region" description="Basic and acidic residues" evidence="10">
    <location>
        <begin position="272"/>
        <end position="314"/>
    </location>
</feature>
<evidence type="ECO:0000256" key="5">
    <source>
        <dbReference type="ARBA" id="ARBA00022829"/>
    </source>
</evidence>
<dbReference type="GO" id="GO:0005634">
    <property type="term" value="C:nucleus"/>
    <property type="evidence" value="ECO:0007669"/>
    <property type="project" value="InterPro"/>
</dbReference>
<evidence type="ECO:0000256" key="8">
    <source>
        <dbReference type="ARBA" id="ARBA00023328"/>
    </source>
</evidence>
<organism evidence="12 13">
    <name type="scientific">Erpetoichthys calabaricus</name>
    <name type="common">Rope fish</name>
    <name type="synonym">Calamoichthys calabaricus</name>
    <dbReference type="NCBI Taxonomy" id="27687"/>
    <lineage>
        <taxon>Eukaryota</taxon>
        <taxon>Metazoa</taxon>
        <taxon>Chordata</taxon>
        <taxon>Craniata</taxon>
        <taxon>Vertebrata</taxon>
        <taxon>Euteleostomi</taxon>
        <taxon>Actinopterygii</taxon>
        <taxon>Polypteriformes</taxon>
        <taxon>Polypteridae</taxon>
        <taxon>Erpetoichthys</taxon>
    </lineage>
</organism>
<dbReference type="Pfam" id="PF07557">
    <property type="entry name" value="Shugoshin_C"/>
    <property type="match status" value="1"/>
</dbReference>
<evidence type="ECO:0000256" key="6">
    <source>
        <dbReference type="ARBA" id="ARBA00023054"/>
    </source>
</evidence>
<dbReference type="AlphaFoldDB" id="A0A8C4T7Z0"/>
<evidence type="ECO:0000256" key="9">
    <source>
        <dbReference type="SAM" id="Coils"/>
    </source>
</evidence>
<evidence type="ECO:0000256" key="4">
    <source>
        <dbReference type="ARBA" id="ARBA00022618"/>
    </source>
</evidence>
<dbReference type="Gene3D" id="1.20.5.730">
    <property type="entry name" value="Single helix bin"/>
    <property type="match status" value="1"/>
</dbReference>
<evidence type="ECO:0000259" key="11">
    <source>
        <dbReference type="Pfam" id="PF07557"/>
    </source>
</evidence>
<dbReference type="InterPro" id="IPR011515">
    <property type="entry name" value="Shugoshin_C"/>
</dbReference>
<keyword evidence="5" id="KW-0159">Chromosome partition</keyword>
<dbReference type="GO" id="GO:0000775">
    <property type="term" value="C:chromosome, centromeric region"/>
    <property type="evidence" value="ECO:0007669"/>
    <property type="project" value="UniProtKB-SubCell"/>
</dbReference>
<evidence type="ECO:0000256" key="1">
    <source>
        <dbReference type="ARBA" id="ARBA00004584"/>
    </source>
</evidence>
<sequence length="615" mass="69928">MVRERVLKRSFKESLEEMKEKMKEKRNKRLAKAGTSSKALSSKITNKIISNASFIMKSLQSNNKALALALQEEKEKMRQANEIILTMKKERQALMFHIIVLTRQLKQEHSEKTLSETTSSENLQVRYNTVSPHSSAASTTVFPDGFQHTSSPIVSQEKDGWKGKDLALPKTVTYRRRGLEHRQDMLHSQEINKTSVDELCLKTFHQQNDSENSFLDVGGIINKAEVLTSDSNQAETGSSVGEFDWQTLSPQTAPIRAKHPTPEQTSKRTLPKTKEDSQVKTERNRKEKYDRSTLKRPWDNKQTRSRSKSRERTRSAQKNCPPDIINTSLGSNDAYDFNCEECIHVTPFRSNNKQTESDEHIENHAAINCASVSSPSGKLDDISIAPNRKEKKSKHITYQSTKCMGSPPRRGRSKRKSYTCIEENTNMELPIFEPENEKDKLFGTCRVGSEPYSGIDIFIEEVNEDVVSISEKSLIQASEHVIPWMESEVAVTPVKSMNETVESCKSEIDVAENKVCSEMPRTGLSDVTNVPPVSCGRGYRFSSIPLKSKVSTPVRKRRCTITVNYKEPTLNAKLRRGDKFTDTEFLHSPIFKQSKRVSMKKKKLEQYNESFVGCR</sequence>
<gene>
    <name evidence="12" type="primary">SGO1</name>
</gene>
<evidence type="ECO:0000256" key="2">
    <source>
        <dbReference type="ARBA" id="ARBA00010845"/>
    </source>
</evidence>
<evidence type="ECO:0000313" key="13">
    <source>
        <dbReference type="Proteomes" id="UP000694620"/>
    </source>
</evidence>
<feature type="region of interest" description="Disordered" evidence="10">
    <location>
        <begin position="389"/>
        <end position="415"/>
    </location>
</feature>
<proteinExistence type="inferred from homology"/>
<accession>A0A8C4T7Z0</accession>
<evidence type="ECO:0000313" key="12">
    <source>
        <dbReference type="Ensembl" id="ENSECRP00000027636.1"/>
    </source>
</evidence>
<keyword evidence="4" id="KW-0132">Cell division</keyword>
<keyword evidence="6 9" id="KW-0175">Coiled coil</keyword>
<keyword evidence="7" id="KW-0131">Cell cycle</keyword>
<dbReference type="Ensembl" id="ENSECRT00000028212.1">
    <property type="protein sequence ID" value="ENSECRP00000027636.1"/>
    <property type="gene ID" value="ENSECRG00000018715.1"/>
</dbReference>
<reference evidence="12" key="3">
    <citation type="submission" date="2025-09" db="UniProtKB">
        <authorList>
            <consortium name="Ensembl"/>
        </authorList>
    </citation>
    <scope>IDENTIFICATION</scope>
</reference>
<dbReference type="GeneTree" id="ENSGT00940000154107"/>
<evidence type="ECO:0000256" key="10">
    <source>
        <dbReference type="SAM" id="MobiDB-lite"/>
    </source>
</evidence>
<reference evidence="12" key="2">
    <citation type="submission" date="2025-08" db="UniProtKB">
        <authorList>
            <consortium name="Ensembl"/>
        </authorList>
    </citation>
    <scope>IDENTIFICATION</scope>
</reference>
<dbReference type="PANTHER" id="PTHR21577">
    <property type="entry name" value="SHUGOSHIN"/>
    <property type="match status" value="1"/>
</dbReference>
<reference evidence="12" key="1">
    <citation type="submission" date="2021-06" db="EMBL/GenBank/DDBJ databases">
        <authorList>
            <consortium name="Wellcome Sanger Institute Data Sharing"/>
        </authorList>
    </citation>
    <scope>NUCLEOTIDE SEQUENCE [LARGE SCALE GENOMIC DNA]</scope>
</reference>
<protein>
    <submittedName>
        <fullName evidence="12">Shugoshin 1</fullName>
    </submittedName>
</protein>
<dbReference type="GO" id="GO:0051301">
    <property type="term" value="P:cell division"/>
    <property type="evidence" value="ECO:0007669"/>
    <property type="project" value="UniProtKB-KW"/>
</dbReference>